<keyword evidence="6" id="KW-1185">Reference proteome</keyword>
<keyword evidence="2" id="KW-0812">Transmembrane</keyword>
<dbReference type="EMBL" id="HG994585">
    <property type="protein sequence ID" value="CAF2982691.1"/>
    <property type="molecule type" value="Genomic_DNA"/>
</dbReference>
<comment type="subcellular location">
    <subcellularLocation>
        <location evidence="1">Membrane</location>
        <topology evidence="1">Multi-pass membrane protein</topology>
    </subcellularLocation>
</comment>
<name>A0A7R8D0B2_LEPSM</name>
<evidence type="ECO:0000256" key="1">
    <source>
        <dbReference type="ARBA" id="ARBA00004141"/>
    </source>
</evidence>
<dbReference type="PANTHER" id="PTHR23507">
    <property type="entry name" value="ZGC:174356"/>
    <property type="match status" value="1"/>
</dbReference>
<dbReference type="SUPFAM" id="SSF103473">
    <property type="entry name" value="MFS general substrate transporter"/>
    <property type="match status" value="2"/>
</dbReference>
<organism evidence="5 6">
    <name type="scientific">Lepeophtheirus salmonis</name>
    <name type="common">Salmon louse</name>
    <name type="synonym">Caligus salmonis</name>
    <dbReference type="NCBI Taxonomy" id="72036"/>
    <lineage>
        <taxon>Eukaryota</taxon>
        <taxon>Metazoa</taxon>
        <taxon>Ecdysozoa</taxon>
        <taxon>Arthropoda</taxon>
        <taxon>Crustacea</taxon>
        <taxon>Multicrustacea</taxon>
        <taxon>Hexanauplia</taxon>
        <taxon>Copepoda</taxon>
        <taxon>Siphonostomatoida</taxon>
        <taxon>Caligidae</taxon>
        <taxon>Lepeophtheirus</taxon>
    </lineage>
</organism>
<dbReference type="GO" id="GO:0016020">
    <property type="term" value="C:membrane"/>
    <property type="evidence" value="ECO:0007669"/>
    <property type="project" value="UniProtKB-SubCell"/>
</dbReference>
<keyword evidence="4" id="KW-0472">Membrane</keyword>
<dbReference type="Gene3D" id="1.20.1250.20">
    <property type="entry name" value="MFS general substrate transporter like domains"/>
    <property type="match status" value="2"/>
</dbReference>
<dbReference type="OrthoDB" id="3026777at2759"/>
<protein>
    <submittedName>
        <fullName evidence="5">SLC46A3</fullName>
    </submittedName>
</protein>
<evidence type="ECO:0000313" key="6">
    <source>
        <dbReference type="Proteomes" id="UP000675881"/>
    </source>
</evidence>
<evidence type="ECO:0000313" key="5">
    <source>
        <dbReference type="EMBL" id="CAF2982691.1"/>
    </source>
</evidence>
<reference evidence="5" key="1">
    <citation type="submission" date="2021-02" db="EMBL/GenBank/DDBJ databases">
        <authorList>
            <person name="Bekaert M."/>
        </authorList>
    </citation>
    <scope>NUCLEOTIDE SEQUENCE</scope>
    <source>
        <strain evidence="5">IoA-00</strain>
    </source>
</reference>
<accession>A0A7R8D0B2</accession>
<evidence type="ECO:0000256" key="4">
    <source>
        <dbReference type="ARBA" id="ARBA00023136"/>
    </source>
</evidence>
<proteinExistence type="predicted"/>
<dbReference type="AlphaFoldDB" id="A0A7R8D0B2"/>
<evidence type="ECO:0000256" key="3">
    <source>
        <dbReference type="ARBA" id="ARBA00022989"/>
    </source>
</evidence>
<sequence length="398" mass="45134">MTSIWKKTRYILDNITLEPVVFLFGLSHGLYSITVQSLYISKVCAVNLNHSLTICDDIYQHEEIQTEVQKYVSQLQAYNFFLQGLPAVIYSLFAGPWSDINGRKAIIVLSSEYLLFECLQDFTGGYVAFFFACHSYITDITDDSSRTKRMAFLDGIFPIGFLMGLGLSGIIKKKLGFTYCFSLAIVTSWSSILYTIFFIKERNSSEDQVDNTDDNSTTQSANNKVKKEPIWKMFKIQHFQAGVKSTLKRREHDLKKKRFKWTEIDFTVGGNIIAGFMFTFANVSWLVYVAGIVSFLGAAISTLLRSLISKCIESDEIGKVFSVIASGQAVIFMIASPIYSLVYKATLDFFPGLVFLVTSCLYSIVGFLAIYLYFGLKKVENSRKNAHELREEELLNRN</sequence>
<dbReference type="PANTHER" id="PTHR23507:SF1">
    <property type="entry name" value="FI18259P1-RELATED"/>
    <property type="match status" value="1"/>
</dbReference>
<evidence type="ECO:0000256" key="2">
    <source>
        <dbReference type="ARBA" id="ARBA00022692"/>
    </source>
</evidence>
<dbReference type="GO" id="GO:0022857">
    <property type="term" value="F:transmembrane transporter activity"/>
    <property type="evidence" value="ECO:0007669"/>
    <property type="project" value="TreeGrafter"/>
</dbReference>
<dbReference type="InterPro" id="IPR036259">
    <property type="entry name" value="MFS_trans_sf"/>
</dbReference>
<gene>
    <name evidence="5" type="ORF">LSAA_11575</name>
</gene>
<keyword evidence="3" id="KW-1133">Transmembrane helix</keyword>
<dbReference type="Proteomes" id="UP000675881">
    <property type="component" value="Chromosome 6"/>
</dbReference>